<dbReference type="Proteomes" id="UP001558481">
    <property type="component" value="Unassembled WGS sequence"/>
</dbReference>
<gene>
    <name evidence="1" type="ORF">VVR66_12525</name>
</gene>
<dbReference type="SUPFAM" id="SSF51971">
    <property type="entry name" value="Nucleotide-binding domain"/>
    <property type="match status" value="1"/>
</dbReference>
<dbReference type="EMBL" id="JAYWLU010000014">
    <property type="protein sequence ID" value="MEX3595538.1"/>
    <property type="molecule type" value="Genomic_DNA"/>
</dbReference>
<dbReference type="PANTHER" id="PTHR10668">
    <property type="entry name" value="PHYTOENE DEHYDROGENASE"/>
    <property type="match status" value="1"/>
</dbReference>
<dbReference type="Gene3D" id="3.50.50.60">
    <property type="entry name" value="FAD/NAD(P)-binding domain"/>
    <property type="match status" value="1"/>
</dbReference>
<dbReference type="RefSeq" id="WP_368629781.1">
    <property type="nucleotide sequence ID" value="NZ_JAYWLT010000030.1"/>
</dbReference>
<organism evidence="1 2">
    <name type="scientific">Kocuria carniphila</name>
    <dbReference type="NCBI Taxonomy" id="262208"/>
    <lineage>
        <taxon>Bacteria</taxon>
        <taxon>Bacillati</taxon>
        <taxon>Actinomycetota</taxon>
        <taxon>Actinomycetes</taxon>
        <taxon>Micrococcales</taxon>
        <taxon>Micrococcaceae</taxon>
        <taxon>Kocuria</taxon>
    </lineage>
</organism>
<keyword evidence="2" id="KW-1185">Reference proteome</keyword>
<dbReference type="PANTHER" id="PTHR10668:SF105">
    <property type="entry name" value="DEHYDROGENASE-RELATED"/>
    <property type="match status" value="1"/>
</dbReference>
<protein>
    <submittedName>
        <fullName evidence="1">NAD(P)/FAD-dependent oxidoreductase</fullName>
    </submittedName>
</protein>
<comment type="caution">
    <text evidence="1">The sequence shown here is derived from an EMBL/GenBank/DDBJ whole genome shotgun (WGS) entry which is preliminary data.</text>
</comment>
<reference evidence="1 2" key="1">
    <citation type="journal article" date="2024" name="Fungal Genet. Biol.">
        <title>The porcine skin microbiome exhibits broad fungal antagonism.</title>
        <authorList>
            <person name="De La Cruz K.F."/>
            <person name="Townsend E.C."/>
            <person name="Alex Cheong J.Z."/>
            <person name="Salamzade R."/>
            <person name="Liu A."/>
            <person name="Sandstrom S."/>
            <person name="Davila E."/>
            <person name="Huang L."/>
            <person name="Xu K.H."/>
            <person name="Wu S.Y."/>
            <person name="Meudt J.J."/>
            <person name="Shanmuganayagam D."/>
            <person name="Gibson A.L.F."/>
            <person name="Kalan L.R."/>
        </authorList>
    </citation>
    <scope>NUCLEOTIDE SEQUENCE [LARGE SCALE GENOMIC DNA]</scope>
    <source>
        <strain evidence="1 2">LK2625</strain>
    </source>
</reference>
<dbReference type="InterPro" id="IPR036188">
    <property type="entry name" value="FAD/NAD-bd_sf"/>
</dbReference>
<proteinExistence type="predicted"/>
<name>A0ABV3V677_9MICC</name>
<accession>A0ABV3V677</accession>
<dbReference type="Pfam" id="PF13450">
    <property type="entry name" value="NAD_binding_8"/>
    <property type="match status" value="1"/>
</dbReference>
<evidence type="ECO:0000313" key="2">
    <source>
        <dbReference type="Proteomes" id="UP001558481"/>
    </source>
</evidence>
<evidence type="ECO:0000313" key="1">
    <source>
        <dbReference type="EMBL" id="MEX3595538.1"/>
    </source>
</evidence>
<sequence>MTSAPPARAVVVGSGPNGLASAITLARGGARVRVLEATTTPGGGMRSFLNERFGTVHDHCSAVHPLARLSPFFRRIGLQRSVEFVTPPRPFAQAMERGSGPLGRTVATFAGIATHAMLPPGAPLALGTGLLLGGAGLVAGWPIPIGGTQRITDFLVEHLEELGGEIECNRPVSPHDLPEEIETADLVLWDTDAELAHSAAGGVDRRSGQIGEAVTRRGPRRYGPGAAKADFVTNAPIPWSDARLSEAATVHVGGTWRQMASAERSVGHGVLAEHPVMLVSQPSVFDPTRAPRGLHTVWAYAHVPADSSVDPADLITREIERYAPGFSKTVLDARTSTAASMAEYNMNYVGGDIASGATRGLQLVTSGHAGVRPGSGLRGRLEGVATAPWTLPRRGWYLCSGTTPPGPGVHGMSGAIAASLALRQRRAEQSPRGRR</sequence>